<comment type="caution">
    <text evidence="1">The sequence shown here is derived from an EMBL/GenBank/DDBJ whole genome shotgun (WGS) entry which is preliminary data.</text>
</comment>
<gene>
    <name evidence="1" type="ORF">CSKR_109695</name>
</gene>
<dbReference type="InParanoid" id="A0A3R7EMN2"/>
<name>A0A3R7EMN2_CLOSI</name>
<reference evidence="1 2" key="1">
    <citation type="journal article" date="2018" name="Biotechnol. Adv.">
        <title>Improved genomic resources and new bioinformatic workflow for the carcinogenic parasite Clonorchis sinensis: Biotechnological implications.</title>
        <authorList>
            <person name="Wang D."/>
            <person name="Korhonen P.K."/>
            <person name="Gasser R.B."/>
            <person name="Young N.D."/>
        </authorList>
    </citation>
    <scope>NUCLEOTIDE SEQUENCE [LARGE SCALE GENOMIC DNA]</scope>
    <source>
        <strain evidence="1">Cs-k2</strain>
    </source>
</reference>
<dbReference type="Proteomes" id="UP000286415">
    <property type="component" value="Unassembled WGS sequence"/>
</dbReference>
<sequence length="249" mass="28326">MGCRGVFSNLLNTLHKERLMFLLEMSQYISLKKTTHKVAENFSTNHGQIGTWATWQYPALVLPSGGMADRHRKGVTTERIVTITQLPEIAQGNKGFIIIRGGNTDASPPHTQKSLLNCTYSETKRAMRCPFRDASLKPLYFKCLEYLNDLLCRTVRVHSLRLTFECGPIQYTNDPDIEDCRAVIVSHCEKHNDIGKSFASSERLLKYRTKGRLRNGNHKVLTEKVKTTGANTASNKHHSCFAYKYNCKR</sequence>
<dbReference type="EMBL" id="NIRI02000077">
    <property type="protein sequence ID" value="KAG5440987.1"/>
    <property type="molecule type" value="Genomic_DNA"/>
</dbReference>
<accession>A0A3R7EMN2</accession>
<reference evidence="1 2" key="2">
    <citation type="journal article" date="2021" name="Genomics">
        <title>High-quality reference genome for Clonorchis sinensis.</title>
        <authorList>
            <person name="Young N.D."/>
            <person name="Stroehlein A.J."/>
            <person name="Kinkar L."/>
            <person name="Wang T."/>
            <person name="Sohn W.M."/>
            <person name="Chang B.C.H."/>
            <person name="Kaur P."/>
            <person name="Weisz D."/>
            <person name="Dudchenko O."/>
            <person name="Aiden E.L."/>
            <person name="Korhonen P.K."/>
            <person name="Gasser R.B."/>
        </authorList>
    </citation>
    <scope>NUCLEOTIDE SEQUENCE [LARGE SCALE GENOMIC DNA]</scope>
    <source>
        <strain evidence="1">Cs-k2</strain>
    </source>
</reference>
<evidence type="ECO:0000313" key="1">
    <source>
        <dbReference type="EMBL" id="KAG5440987.1"/>
    </source>
</evidence>
<keyword evidence="2" id="KW-1185">Reference proteome</keyword>
<protein>
    <submittedName>
        <fullName evidence="1">Uncharacterized protein</fullName>
    </submittedName>
</protein>
<proteinExistence type="predicted"/>
<organism evidence="1 2">
    <name type="scientific">Clonorchis sinensis</name>
    <name type="common">Chinese liver fluke</name>
    <dbReference type="NCBI Taxonomy" id="79923"/>
    <lineage>
        <taxon>Eukaryota</taxon>
        <taxon>Metazoa</taxon>
        <taxon>Spiralia</taxon>
        <taxon>Lophotrochozoa</taxon>
        <taxon>Platyhelminthes</taxon>
        <taxon>Trematoda</taxon>
        <taxon>Digenea</taxon>
        <taxon>Opisthorchiida</taxon>
        <taxon>Opisthorchiata</taxon>
        <taxon>Opisthorchiidae</taxon>
        <taxon>Clonorchis</taxon>
    </lineage>
</organism>
<evidence type="ECO:0000313" key="2">
    <source>
        <dbReference type="Proteomes" id="UP000286415"/>
    </source>
</evidence>
<dbReference type="AlphaFoldDB" id="A0A3R7EMN2"/>